<dbReference type="Pfam" id="PF02214">
    <property type="entry name" value="BTB_2"/>
    <property type="match status" value="1"/>
</dbReference>
<feature type="transmembrane region" description="Helical" evidence="13">
    <location>
        <begin position="209"/>
        <end position="230"/>
    </location>
</feature>
<evidence type="ECO:0000259" key="15">
    <source>
        <dbReference type="Pfam" id="PF02214"/>
    </source>
</evidence>
<dbReference type="InterPro" id="IPR028325">
    <property type="entry name" value="VG_K_chnl"/>
</dbReference>
<dbReference type="EnsemblMetazoa" id="XM_028658214.1">
    <property type="protein sequence ID" value="XP_028514015.1"/>
    <property type="gene ID" value="LOC110236142"/>
</dbReference>
<dbReference type="EnsemblMetazoa" id="XM_021041633.2">
    <property type="protein sequence ID" value="XP_020897292.1"/>
    <property type="gene ID" value="LOC110236142"/>
</dbReference>
<dbReference type="Gene3D" id="3.30.710.10">
    <property type="entry name" value="Potassium Channel Kv1.1, Chain A"/>
    <property type="match status" value="1"/>
</dbReference>
<comment type="subcellular location">
    <subcellularLocation>
        <location evidence="1">Cell membrane</location>
        <topology evidence="1">Multi-pass membrane protein</topology>
    </subcellularLocation>
</comment>
<dbReference type="RefSeq" id="XP_020897291.1">
    <property type="nucleotide sequence ID" value="XM_021041632.2"/>
</dbReference>
<evidence type="ECO:0000256" key="13">
    <source>
        <dbReference type="SAM" id="Phobius"/>
    </source>
</evidence>
<evidence type="ECO:0000256" key="8">
    <source>
        <dbReference type="ARBA" id="ARBA00022958"/>
    </source>
</evidence>
<keyword evidence="6" id="KW-0631">Potassium channel</keyword>
<keyword evidence="4" id="KW-0633">Potassium transport</keyword>
<dbReference type="GO" id="GO:0051260">
    <property type="term" value="P:protein homooligomerization"/>
    <property type="evidence" value="ECO:0007669"/>
    <property type="project" value="InterPro"/>
</dbReference>
<name>A0A913X174_EXADI</name>
<keyword evidence="12" id="KW-0407">Ion channel</keyword>
<evidence type="ECO:0000256" key="10">
    <source>
        <dbReference type="ARBA" id="ARBA00023065"/>
    </source>
</evidence>
<evidence type="ECO:0000256" key="7">
    <source>
        <dbReference type="ARBA" id="ARBA00022882"/>
    </source>
</evidence>
<dbReference type="GO" id="GO:0005251">
    <property type="term" value="F:delayed rectifier potassium channel activity"/>
    <property type="evidence" value="ECO:0007669"/>
    <property type="project" value="TreeGrafter"/>
</dbReference>
<keyword evidence="7" id="KW-0851">Voltage-gated channel</keyword>
<evidence type="ECO:0000256" key="4">
    <source>
        <dbReference type="ARBA" id="ARBA00022538"/>
    </source>
</evidence>
<dbReference type="InterPro" id="IPR011333">
    <property type="entry name" value="SKP1/BTB/POZ_sf"/>
</dbReference>
<dbReference type="InterPro" id="IPR027359">
    <property type="entry name" value="Volt_channel_dom_sf"/>
</dbReference>
<dbReference type="RefSeq" id="XP_020897293.1">
    <property type="nucleotide sequence ID" value="XM_021041634.2"/>
</dbReference>
<keyword evidence="9 13" id="KW-1133">Transmembrane helix</keyword>
<reference evidence="16" key="1">
    <citation type="submission" date="2022-11" db="UniProtKB">
        <authorList>
            <consortium name="EnsemblMetazoa"/>
        </authorList>
    </citation>
    <scope>IDENTIFICATION</scope>
</reference>
<keyword evidence="10" id="KW-0406">Ion transport</keyword>
<feature type="domain" description="Ion transport" evidence="14">
    <location>
        <begin position="209"/>
        <end position="468"/>
    </location>
</feature>
<dbReference type="PANTHER" id="PTHR11537:SF113">
    <property type="entry name" value="POTASSIUM VOLTAGE-GATED CHANNEL PROTEIN SHAKER"/>
    <property type="match status" value="1"/>
</dbReference>
<evidence type="ECO:0000256" key="3">
    <source>
        <dbReference type="ARBA" id="ARBA00022475"/>
    </source>
</evidence>
<keyword evidence="2" id="KW-0813">Transport</keyword>
<dbReference type="PANTHER" id="PTHR11537">
    <property type="entry name" value="VOLTAGE-GATED POTASSIUM CHANNEL"/>
    <property type="match status" value="1"/>
</dbReference>
<keyword evidence="5 13" id="KW-0812">Transmembrane</keyword>
<dbReference type="SUPFAM" id="SSF81324">
    <property type="entry name" value="Voltage-gated potassium channels"/>
    <property type="match status" value="1"/>
</dbReference>
<evidence type="ECO:0000256" key="1">
    <source>
        <dbReference type="ARBA" id="ARBA00004651"/>
    </source>
</evidence>
<dbReference type="InterPro" id="IPR005821">
    <property type="entry name" value="Ion_trans_dom"/>
</dbReference>
<dbReference type="KEGG" id="epa:110236142"/>
<sequence>MHMNVGASIVPYNNPDDRRSSWVEQLDISGVHLSSYHDFEQRRASRAPLYLRDCSDIPLGRRERSTATTPELSERTRIRINVRGKKYETFKSTLDRYPETLLGSDGGRDRFYDDINKELCFNRDPNSFDAILFFYQSGGILARPSSVEEELFDEEVKFFHLFNESSVEVSESLGSIPDELIPFFPHGDTRREVLWNILERPPESRFGRLFARISWVIILLSVIAFCLETVQPLKTLSVVMTTSAPRKNYTRVGINGTSIPRTTTSRDASTNPVSFWFFVDTMFVIFFTLEYSARVYSAPNRLKFIRSFLSVVDFCAIAPYYILHIANEGQFNSIKSFNVIRSIRLFRVIRLLKLSRYSSGLKLLGRALFRSRGKMLSLCCCIAMAVVFYSGLLYYIEGYQDDNVFSSIPNAFWFCIVTMSTVGYGDVVPRTPPGKLVGSCCALTGIILLYILPIPSFVTDFSELYNKWRRAKGRTKAEKAGAKKHSRMNLSLW</sequence>
<feature type="transmembrane region" description="Helical" evidence="13">
    <location>
        <begin position="273"/>
        <end position="292"/>
    </location>
</feature>
<evidence type="ECO:0000313" key="17">
    <source>
        <dbReference type="Proteomes" id="UP000887567"/>
    </source>
</evidence>
<feature type="domain" description="Potassium channel tetramerisation-type BTB" evidence="15">
    <location>
        <begin position="78"/>
        <end position="164"/>
    </location>
</feature>
<dbReference type="GO" id="GO:0001508">
    <property type="term" value="P:action potential"/>
    <property type="evidence" value="ECO:0007669"/>
    <property type="project" value="TreeGrafter"/>
</dbReference>
<evidence type="ECO:0000256" key="5">
    <source>
        <dbReference type="ARBA" id="ARBA00022692"/>
    </source>
</evidence>
<dbReference type="PRINTS" id="PR00169">
    <property type="entry name" value="KCHANNEL"/>
</dbReference>
<dbReference type="Gene3D" id="1.20.120.350">
    <property type="entry name" value="Voltage-gated potassium channels. Chain C"/>
    <property type="match status" value="1"/>
</dbReference>
<dbReference type="GeneID" id="110236142"/>
<dbReference type="SUPFAM" id="SSF54695">
    <property type="entry name" value="POZ domain"/>
    <property type="match status" value="1"/>
</dbReference>
<dbReference type="Gene3D" id="1.10.287.70">
    <property type="match status" value="1"/>
</dbReference>
<evidence type="ECO:0000256" key="2">
    <source>
        <dbReference type="ARBA" id="ARBA00022448"/>
    </source>
</evidence>
<dbReference type="Proteomes" id="UP000887567">
    <property type="component" value="Unplaced"/>
</dbReference>
<proteinExistence type="predicted"/>
<evidence type="ECO:0000259" key="14">
    <source>
        <dbReference type="Pfam" id="PF00520"/>
    </source>
</evidence>
<dbReference type="OMA" id="FATHILI"/>
<evidence type="ECO:0000313" key="16">
    <source>
        <dbReference type="EnsemblMetazoa" id="XP_020897292.1"/>
    </source>
</evidence>
<dbReference type="GO" id="GO:0008076">
    <property type="term" value="C:voltage-gated potassium channel complex"/>
    <property type="evidence" value="ECO:0007669"/>
    <property type="project" value="InterPro"/>
</dbReference>
<accession>A0A913X174</accession>
<dbReference type="AlphaFoldDB" id="A0A913X174"/>
<keyword evidence="3" id="KW-1003">Cell membrane</keyword>
<evidence type="ECO:0000256" key="6">
    <source>
        <dbReference type="ARBA" id="ARBA00022826"/>
    </source>
</evidence>
<keyword evidence="11 13" id="KW-0472">Membrane</keyword>
<evidence type="ECO:0000256" key="11">
    <source>
        <dbReference type="ARBA" id="ARBA00023136"/>
    </source>
</evidence>
<feature type="transmembrane region" description="Helical" evidence="13">
    <location>
        <begin position="375"/>
        <end position="396"/>
    </location>
</feature>
<dbReference type="EnsemblMetazoa" id="XM_021041634.2">
    <property type="protein sequence ID" value="XP_020897293.1"/>
    <property type="gene ID" value="LOC110236142"/>
</dbReference>
<keyword evidence="8" id="KW-0630">Potassium</keyword>
<feature type="transmembrane region" description="Helical" evidence="13">
    <location>
        <begin position="436"/>
        <end position="458"/>
    </location>
</feature>
<dbReference type="FunFam" id="1.10.287.70:FF:000005">
    <property type="entry name" value="potassium voltage-gated channel subfamily G member 1"/>
    <property type="match status" value="1"/>
</dbReference>
<feature type="transmembrane region" description="Helical" evidence="13">
    <location>
        <begin position="408"/>
        <end position="424"/>
    </location>
</feature>
<evidence type="ECO:0000256" key="9">
    <source>
        <dbReference type="ARBA" id="ARBA00022989"/>
    </source>
</evidence>
<dbReference type="InterPro" id="IPR003131">
    <property type="entry name" value="T1-type_BTB"/>
</dbReference>
<dbReference type="RefSeq" id="XP_020897292.1">
    <property type="nucleotide sequence ID" value="XM_021041633.2"/>
</dbReference>
<keyword evidence="17" id="KW-1185">Reference proteome</keyword>
<dbReference type="OrthoDB" id="415460at2759"/>
<organism evidence="16 17">
    <name type="scientific">Exaiptasia diaphana</name>
    <name type="common">Tropical sea anemone</name>
    <name type="synonym">Aiptasia pulchella</name>
    <dbReference type="NCBI Taxonomy" id="2652724"/>
    <lineage>
        <taxon>Eukaryota</taxon>
        <taxon>Metazoa</taxon>
        <taxon>Cnidaria</taxon>
        <taxon>Anthozoa</taxon>
        <taxon>Hexacorallia</taxon>
        <taxon>Actiniaria</taxon>
        <taxon>Aiptasiidae</taxon>
        <taxon>Exaiptasia</taxon>
    </lineage>
</organism>
<dbReference type="RefSeq" id="XP_028514015.1">
    <property type="nucleotide sequence ID" value="XM_028658214.1"/>
</dbReference>
<dbReference type="EnsemblMetazoa" id="XM_021041632.2">
    <property type="protein sequence ID" value="XP_020897291.1"/>
    <property type="gene ID" value="LOC110236142"/>
</dbReference>
<protein>
    <submittedName>
        <fullName evidence="16">Uncharacterized protein</fullName>
    </submittedName>
</protein>
<dbReference type="Pfam" id="PF00520">
    <property type="entry name" value="Ion_trans"/>
    <property type="match status" value="1"/>
</dbReference>
<evidence type="ECO:0000256" key="12">
    <source>
        <dbReference type="ARBA" id="ARBA00023303"/>
    </source>
</evidence>